<dbReference type="PANTHER" id="PTHR21015">
    <property type="entry name" value="UDP-N-ACETYLGLUCOSAMINE--N-ACETYLMURAMYL-(PENTAPEPTIDE) PYROPHOSPHORYL-UNDECAPRENOL N-ACETYLGLUCOSAMINE TRANSFERASE 1"/>
    <property type="match status" value="1"/>
</dbReference>
<sequence>MSRIFVSWELGANFGHLTRLMPIAEQLRQLGHELFFAVRDTEVAAALLEPQEFPFTQAPFWHGRACLSAPPINYAELLIAEGYCQQDGLSGMLRSWLSLFQLFQPDVVVADYSPTALLAARIAKIPAVCIDNGFGLPPNIAPLPSIRAWESITEQRLQHAEETVLRSINFVCRAFGGLELERLVDLFNTEGTVLTTFAELDHYGCRNETEYAGPVFSNAGGQAVQWQSTHRWKVIAYLRPSVPGIGNLLKALAELDAEVICVVPGLKRLNRAIANRLRVYVNPVRLDNIISSADLVVSYAGSGMVCCALLAGVPLLLVPQNVEQYMFSCRVDALGAGLVMGTNRSEADFRISLQQLLDEDRFRAAAKAFAAQHSGFHPDQAVSYAVRVIETVLSHQS</sequence>
<keyword evidence="3" id="KW-1185">Reference proteome</keyword>
<dbReference type="STRING" id="697282.Mettu_0852"/>
<keyword evidence="2" id="KW-0808">Transferase</keyword>
<name>G3IQG9_METTV</name>
<accession>G3IQG9</accession>
<dbReference type="GO" id="GO:0016757">
    <property type="term" value="F:glycosyltransferase activity"/>
    <property type="evidence" value="ECO:0007669"/>
    <property type="project" value="TreeGrafter"/>
</dbReference>
<dbReference type="HOGENOM" id="CLU_058209_1_0_6"/>
<gene>
    <name evidence="2" type="ORF">Mettu_0852</name>
</gene>
<protein>
    <submittedName>
        <fullName evidence="2">Glycosyl transferase related to UDP-glucuronosyltransferase-like protein</fullName>
    </submittedName>
</protein>
<dbReference type="RefSeq" id="WP_006890030.1">
    <property type="nucleotide sequence ID" value="NZ_JH109152.1"/>
</dbReference>
<organism evidence="2 3">
    <name type="scientific">Methylobacter tundripaludum (strain ATCC BAA-1195 / DSM 17260 / SV96)</name>
    <dbReference type="NCBI Taxonomy" id="697282"/>
    <lineage>
        <taxon>Bacteria</taxon>
        <taxon>Pseudomonadati</taxon>
        <taxon>Pseudomonadota</taxon>
        <taxon>Gammaproteobacteria</taxon>
        <taxon>Methylococcales</taxon>
        <taxon>Methylococcaceae</taxon>
        <taxon>Methylobacter</taxon>
    </lineage>
</organism>
<dbReference type="PANTHER" id="PTHR21015:SF22">
    <property type="entry name" value="GLYCOSYLTRANSFERASE"/>
    <property type="match status" value="1"/>
</dbReference>
<reference evidence="2 3" key="1">
    <citation type="submission" date="2011-06" db="EMBL/GenBank/DDBJ databases">
        <title>Genomic sequence of Methylobacter tundripaludum SV96.</title>
        <authorList>
            <consortium name="US DOE Joint Genome Institute"/>
            <person name="Lucas S."/>
            <person name="Han J."/>
            <person name="Lapidus A."/>
            <person name="Cheng J.-F."/>
            <person name="Goodwin L."/>
            <person name="Pitluck S."/>
            <person name="Held B."/>
            <person name="Detter J.C."/>
            <person name="Han C."/>
            <person name="Tapia R."/>
            <person name="Land M."/>
            <person name="Hauser L."/>
            <person name="Kyrpides N."/>
            <person name="Ivanova N."/>
            <person name="Ovchinnikova G."/>
            <person name="Pagani I."/>
            <person name="Klotz M.G."/>
            <person name="Dispirito A.A."/>
            <person name="Murrell J.C."/>
            <person name="Dunfield P."/>
            <person name="Kalyuzhnaya M.G."/>
            <person name="Svenning M."/>
            <person name="Trotsenko Y.A."/>
            <person name="Stein L.Y."/>
            <person name="Woyke T."/>
        </authorList>
    </citation>
    <scope>NUCLEOTIDE SEQUENCE [LARGE SCALE GENOMIC DNA]</scope>
    <source>
        <strain evidence="3">ATCC BAA-1195 / DSM 17260 / SV96</strain>
    </source>
</reference>
<dbReference type="Proteomes" id="UP000004664">
    <property type="component" value="Unassembled WGS sequence"/>
</dbReference>
<evidence type="ECO:0000313" key="2">
    <source>
        <dbReference type="EMBL" id="EGW22055.1"/>
    </source>
</evidence>
<dbReference type="EMBL" id="JH109152">
    <property type="protein sequence ID" value="EGW22055.1"/>
    <property type="molecule type" value="Genomic_DNA"/>
</dbReference>
<evidence type="ECO:0000259" key="1">
    <source>
        <dbReference type="Pfam" id="PF06722"/>
    </source>
</evidence>
<dbReference type="Pfam" id="PF06722">
    <property type="entry name" value="EryCIII-like_C"/>
    <property type="match status" value="1"/>
</dbReference>
<proteinExistence type="predicted"/>
<dbReference type="InterPro" id="IPR010610">
    <property type="entry name" value="EryCIII-like_C"/>
</dbReference>
<dbReference type="Gene3D" id="3.40.50.2000">
    <property type="entry name" value="Glycogen Phosphorylase B"/>
    <property type="match status" value="2"/>
</dbReference>
<feature type="domain" description="Erythromycin biosynthesis protein CIII-like C-terminal" evidence="1">
    <location>
        <begin position="248"/>
        <end position="372"/>
    </location>
</feature>
<dbReference type="OrthoDB" id="271062at2"/>
<dbReference type="AlphaFoldDB" id="G3IQG9"/>
<evidence type="ECO:0000313" key="3">
    <source>
        <dbReference type="Proteomes" id="UP000004664"/>
    </source>
</evidence>
<dbReference type="SUPFAM" id="SSF53756">
    <property type="entry name" value="UDP-Glycosyltransferase/glycogen phosphorylase"/>
    <property type="match status" value="1"/>
</dbReference>
<dbReference type="eggNOG" id="COG1819">
    <property type="taxonomic scope" value="Bacteria"/>
</dbReference>